<reference evidence="3" key="1">
    <citation type="submission" date="2019-09" db="EMBL/GenBank/DDBJ databases">
        <authorList>
            <person name="Jung D.-H."/>
        </authorList>
    </citation>
    <scope>NUCLEOTIDE SEQUENCE [LARGE SCALE GENOMIC DNA]</scope>
    <source>
        <strain evidence="3">JA-25</strain>
    </source>
</reference>
<dbReference type="EMBL" id="WAEL01000002">
    <property type="protein sequence ID" value="NID10137.1"/>
    <property type="molecule type" value="Genomic_DNA"/>
</dbReference>
<sequence length="229" mass="25765">MPRLLYIHGYVENPTIFDKLAPLLPAESVVKLNLQDDFARWNPVDSTVNVSTLAAYLAHTYQIGADDIVIGHSMGGWIAANLKAQTGSKAVLISSYTDVKKVVAFSRNVKLLRLLVYAGLVQSRWLSNYALKRYPFDESRLLHKMLVGNMVSLPRRYIYQQLRVLLAPHAILPATPDLRIHTRPDNILRVPTESYIETPGDHFNLVFHPETVAAPILAWLQDVALGTRE</sequence>
<feature type="domain" description="AB hydrolase-1" evidence="1">
    <location>
        <begin position="5"/>
        <end position="202"/>
    </location>
</feature>
<gene>
    <name evidence="2" type="ORF">F7231_08115</name>
</gene>
<dbReference type="RefSeq" id="WP_085412008.1">
    <property type="nucleotide sequence ID" value="NZ_WAEL01000002.1"/>
</dbReference>
<proteinExistence type="predicted"/>
<dbReference type="InterPro" id="IPR029058">
    <property type="entry name" value="AB_hydrolase_fold"/>
</dbReference>
<dbReference type="SUPFAM" id="SSF53474">
    <property type="entry name" value="alpha/beta-Hydrolases"/>
    <property type="match status" value="1"/>
</dbReference>
<dbReference type="Gene3D" id="3.40.50.1820">
    <property type="entry name" value="alpha/beta hydrolase"/>
    <property type="match status" value="1"/>
</dbReference>
<evidence type="ECO:0000313" key="2">
    <source>
        <dbReference type="EMBL" id="NID10137.1"/>
    </source>
</evidence>
<dbReference type="Pfam" id="PF12697">
    <property type="entry name" value="Abhydrolase_6"/>
    <property type="match status" value="1"/>
</dbReference>
<keyword evidence="3" id="KW-1185">Reference proteome</keyword>
<dbReference type="InterPro" id="IPR000073">
    <property type="entry name" value="AB_hydrolase_1"/>
</dbReference>
<comment type="caution">
    <text evidence="2">The sequence shown here is derived from an EMBL/GenBank/DDBJ whole genome shotgun (WGS) entry which is preliminary data.</text>
</comment>
<name>A0ABX0QDT5_9BACT</name>
<accession>A0ABX0QDT5</accession>
<protein>
    <submittedName>
        <fullName evidence="2">Alpha/beta hydrolase</fullName>
    </submittedName>
</protein>
<evidence type="ECO:0000259" key="1">
    <source>
        <dbReference type="Pfam" id="PF12697"/>
    </source>
</evidence>
<reference evidence="3" key="2">
    <citation type="submission" date="2023-07" db="EMBL/GenBank/DDBJ databases">
        <authorList>
            <person name="Jung D.-H."/>
        </authorList>
    </citation>
    <scope>NUCLEOTIDE SEQUENCE [LARGE SCALE GENOMIC DNA]</scope>
    <source>
        <strain evidence="3">JA-25</strain>
    </source>
</reference>
<dbReference type="Proteomes" id="UP000606008">
    <property type="component" value="Unassembled WGS sequence"/>
</dbReference>
<keyword evidence="2" id="KW-0378">Hydrolase</keyword>
<organism evidence="2 3">
    <name type="scientific">Fibrivirga algicola</name>
    <dbReference type="NCBI Taxonomy" id="2950420"/>
    <lineage>
        <taxon>Bacteria</taxon>
        <taxon>Pseudomonadati</taxon>
        <taxon>Bacteroidota</taxon>
        <taxon>Cytophagia</taxon>
        <taxon>Cytophagales</taxon>
        <taxon>Spirosomataceae</taxon>
        <taxon>Fibrivirga</taxon>
    </lineage>
</organism>
<evidence type="ECO:0000313" key="3">
    <source>
        <dbReference type="Proteomes" id="UP000606008"/>
    </source>
</evidence>
<dbReference type="GO" id="GO:0016787">
    <property type="term" value="F:hydrolase activity"/>
    <property type="evidence" value="ECO:0007669"/>
    <property type="project" value="UniProtKB-KW"/>
</dbReference>